<gene>
    <name evidence="2" type="ORF">GLE_4798</name>
</gene>
<evidence type="ECO:0000313" key="3">
    <source>
        <dbReference type="Proteomes" id="UP000061569"/>
    </source>
</evidence>
<organism evidence="2 3">
    <name type="scientific">Lysobacter enzymogenes</name>
    <dbReference type="NCBI Taxonomy" id="69"/>
    <lineage>
        <taxon>Bacteria</taxon>
        <taxon>Pseudomonadati</taxon>
        <taxon>Pseudomonadota</taxon>
        <taxon>Gammaproteobacteria</taxon>
        <taxon>Lysobacterales</taxon>
        <taxon>Lysobacteraceae</taxon>
        <taxon>Lysobacter</taxon>
    </lineage>
</organism>
<reference evidence="2 3" key="1">
    <citation type="submission" date="2015-11" db="EMBL/GenBank/DDBJ databases">
        <title>Genome sequences of Lysobacter enzymogenes strain C3 and Lysobacter antibioticus ATCC 29479.</title>
        <authorList>
            <person name="Kobayashi D.Y."/>
        </authorList>
    </citation>
    <scope>NUCLEOTIDE SEQUENCE [LARGE SCALE GENOMIC DNA]</scope>
    <source>
        <strain evidence="2 3">C3</strain>
    </source>
</reference>
<dbReference type="AlphaFoldDB" id="A0A0S2DN35"/>
<name>A0A0S2DN35_LYSEN</name>
<accession>A0A0S2DN35</accession>
<sequence length="65" mass="7138">MREPAAPSRLYTTLAAPAPCLRGLFVHARAWPLRLVAIRFDRVGPHPRHGATTAPNQRCAARLSP</sequence>
<proteinExistence type="predicted"/>
<dbReference type="Proteomes" id="UP000061569">
    <property type="component" value="Chromosome"/>
</dbReference>
<dbReference type="KEGG" id="lez:GLE_4798"/>
<evidence type="ECO:0000256" key="1">
    <source>
        <dbReference type="SAM" id="MobiDB-lite"/>
    </source>
</evidence>
<dbReference type="EMBL" id="CP013140">
    <property type="protein sequence ID" value="ALN60139.1"/>
    <property type="molecule type" value="Genomic_DNA"/>
</dbReference>
<feature type="region of interest" description="Disordered" evidence="1">
    <location>
        <begin position="44"/>
        <end position="65"/>
    </location>
</feature>
<dbReference type="STRING" id="69.GLE_4798"/>
<protein>
    <submittedName>
        <fullName evidence="2">Uncharacterized protein</fullName>
    </submittedName>
</protein>
<evidence type="ECO:0000313" key="2">
    <source>
        <dbReference type="EMBL" id="ALN60139.1"/>
    </source>
</evidence>